<dbReference type="GO" id="GO:0043565">
    <property type="term" value="F:sequence-specific DNA binding"/>
    <property type="evidence" value="ECO:0007669"/>
    <property type="project" value="TreeGrafter"/>
</dbReference>
<evidence type="ECO:0000259" key="7">
    <source>
        <dbReference type="PROSITE" id="PS50888"/>
    </source>
</evidence>
<dbReference type="InterPro" id="IPR054502">
    <property type="entry name" value="bHLH-TF_ACT-like_plant"/>
</dbReference>
<reference evidence="8 9" key="1">
    <citation type="journal article" date="2019" name="Sci. Rep.">
        <title>A high-quality genome of Eragrostis curvula grass provides insights into Poaceae evolution and supports new strategies to enhance forage quality.</title>
        <authorList>
            <person name="Carballo J."/>
            <person name="Santos B.A.C.M."/>
            <person name="Zappacosta D."/>
            <person name="Garbus I."/>
            <person name="Selva J.P."/>
            <person name="Gallo C.A."/>
            <person name="Diaz A."/>
            <person name="Albertini E."/>
            <person name="Caccamo M."/>
            <person name="Echenique V."/>
        </authorList>
    </citation>
    <scope>NUCLEOTIDE SEQUENCE [LARGE SCALE GENOMIC DNA]</scope>
    <source>
        <strain evidence="9">cv. Victoria</strain>
        <tissue evidence="8">Leaf</tissue>
    </source>
</reference>
<dbReference type="PANTHER" id="PTHR31945">
    <property type="entry name" value="TRANSCRIPTION FACTOR SCREAM2-RELATED"/>
    <property type="match status" value="1"/>
</dbReference>
<dbReference type="Gene3D" id="4.10.280.10">
    <property type="entry name" value="Helix-loop-helix DNA-binding domain"/>
    <property type="match status" value="1"/>
</dbReference>
<keyword evidence="3" id="KW-0805">Transcription regulation</keyword>
<dbReference type="SUPFAM" id="SSF47459">
    <property type="entry name" value="HLH, helix-loop-helix DNA-binding domain"/>
    <property type="match status" value="1"/>
</dbReference>
<dbReference type="PROSITE" id="PS50888">
    <property type="entry name" value="BHLH"/>
    <property type="match status" value="1"/>
</dbReference>
<feature type="domain" description="BHLH" evidence="7">
    <location>
        <begin position="141"/>
        <end position="190"/>
    </location>
</feature>
<evidence type="ECO:0000256" key="6">
    <source>
        <dbReference type="SAM" id="MobiDB-lite"/>
    </source>
</evidence>
<keyword evidence="5" id="KW-0539">Nucleus</keyword>
<dbReference type="PANTHER" id="PTHR31945:SF26">
    <property type="entry name" value="TRANSCRIPTION FACTOR BHLH35"/>
    <property type="match status" value="1"/>
</dbReference>
<dbReference type="OrthoDB" id="623055at2759"/>
<dbReference type="GO" id="GO:0005634">
    <property type="term" value="C:nucleus"/>
    <property type="evidence" value="ECO:0007669"/>
    <property type="project" value="UniProtKB-SubCell"/>
</dbReference>
<proteinExistence type="inferred from homology"/>
<comment type="caution">
    <text evidence="8">The sequence shown here is derived from an EMBL/GenBank/DDBJ whole genome shotgun (WGS) entry which is preliminary data.</text>
</comment>
<evidence type="ECO:0000256" key="1">
    <source>
        <dbReference type="ARBA" id="ARBA00004123"/>
    </source>
</evidence>
<dbReference type="Proteomes" id="UP000324897">
    <property type="component" value="Unassembled WGS sequence"/>
</dbReference>
<keyword evidence="9" id="KW-1185">Reference proteome</keyword>
<dbReference type="Pfam" id="PF22754">
    <property type="entry name" value="bHLH-TF_ACT-like_plant"/>
    <property type="match status" value="1"/>
</dbReference>
<feature type="non-terminal residue" evidence="8">
    <location>
        <position position="1"/>
    </location>
</feature>
<feature type="region of interest" description="Disordered" evidence="6">
    <location>
        <begin position="102"/>
        <end position="149"/>
    </location>
</feature>
<evidence type="ECO:0000256" key="5">
    <source>
        <dbReference type="ARBA" id="ARBA00023242"/>
    </source>
</evidence>
<evidence type="ECO:0000256" key="2">
    <source>
        <dbReference type="ARBA" id="ARBA00005510"/>
    </source>
</evidence>
<protein>
    <recommendedName>
        <fullName evidence="7">BHLH domain-containing protein</fullName>
    </recommendedName>
</protein>
<dbReference type="Gramene" id="TVU13489">
    <property type="protein sequence ID" value="TVU13489"/>
    <property type="gene ID" value="EJB05_40548"/>
</dbReference>
<dbReference type="AlphaFoldDB" id="A0A5J9TQ29"/>
<dbReference type="Pfam" id="PF00010">
    <property type="entry name" value="HLH"/>
    <property type="match status" value="1"/>
</dbReference>
<dbReference type="GO" id="GO:0003700">
    <property type="term" value="F:DNA-binding transcription factor activity"/>
    <property type="evidence" value="ECO:0007669"/>
    <property type="project" value="TreeGrafter"/>
</dbReference>
<gene>
    <name evidence="8" type="ORF">EJB05_40548</name>
</gene>
<evidence type="ECO:0000313" key="8">
    <source>
        <dbReference type="EMBL" id="TVU13489.1"/>
    </source>
</evidence>
<dbReference type="InterPro" id="IPR011598">
    <property type="entry name" value="bHLH_dom"/>
</dbReference>
<evidence type="ECO:0000256" key="4">
    <source>
        <dbReference type="ARBA" id="ARBA00023163"/>
    </source>
</evidence>
<dbReference type="SMART" id="SM00353">
    <property type="entry name" value="HLH"/>
    <property type="match status" value="1"/>
</dbReference>
<keyword evidence="4" id="KW-0804">Transcription</keyword>
<dbReference type="InterPro" id="IPR051358">
    <property type="entry name" value="TF_AMS/ICE1/BHLH6-like"/>
</dbReference>
<feature type="region of interest" description="Disordered" evidence="6">
    <location>
        <begin position="214"/>
        <end position="237"/>
    </location>
</feature>
<dbReference type="EMBL" id="RWGY01000034">
    <property type="protein sequence ID" value="TVU13489.1"/>
    <property type="molecule type" value="Genomic_DNA"/>
</dbReference>
<dbReference type="GO" id="GO:0046983">
    <property type="term" value="F:protein dimerization activity"/>
    <property type="evidence" value="ECO:0007669"/>
    <property type="project" value="InterPro"/>
</dbReference>
<dbReference type="InterPro" id="IPR036638">
    <property type="entry name" value="HLH_DNA-bd_sf"/>
</dbReference>
<organism evidence="8 9">
    <name type="scientific">Eragrostis curvula</name>
    <name type="common">weeping love grass</name>
    <dbReference type="NCBI Taxonomy" id="38414"/>
    <lineage>
        <taxon>Eukaryota</taxon>
        <taxon>Viridiplantae</taxon>
        <taxon>Streptophyta</taxon>
        <taxon>Embryophyta</taxon>
        <taxon>Tracheophyta</taxon>
        <taxon>Spermatophyta</taxon>
        <taxon>Magnoliopsida</taxon>
        <taxon>Liliopsida</taxon>
        <taxon>Poales</taxon>
        <taxon>Poaceae</taxon>
        <taxon>PACMAD clade</taxon>
        <taxon>Chloridoideae</taxon>
        <taxon>Eragrostideae</taxon>
        <taxon>Eragrostidinae</taxon>
        <taxon>Eragrostis</taxon>
    </lineage>
</organism>
<name>A0A5J9TQ29_9POAL</name>
<comment type="subcellular location">
    <subcellularLocation>
        <location evidence="1">Nucleus</location>
    </subcellularLocation>
</comment>
<evidence type="ECO:0000256" key="3">
    <source>
        <dbReference type="ARBA" id="ARBA00023015"/>
    </source>
</evidence>
<evidence type="ECO:0000313" key="9">
    <source>
        <dbReference type="Proteomes" id="UP000324897"/>
    </source>
</evidence>
<sequence length="339" mass="37715">MLSASALRCLARKAGWHPLPTRRQQKVEYALIWRLRRRRRQEHFSRLGQGQLGVSKDSPMEADLLGLGFDFFWPPPPHLMLDYDLAAVDRIYEVPTTEVAGESMYPYREDSNSPDGANSCSTAVPTASSSPPPPQPHPGVAATSKNMVMERDRRRRLNEKLYALRSVVPNITKMDKASIIRDAIAYIERLQEEERRILAEVSALESSAVVPVKTDDADDSFPWPKKPRRASPDHDGATATPFQIFEVQVSEAGEKVSVVSVRCSRGRDAVGKVCRALEPLRLRVVTATIAAVGDAVVHTMFVQTTEEMGGAQLKDTVHAALAQLDVTGRSLKPTRFWDF</sequence>
<accession>A0A5J9TQ29</accession>
<comment type="similarity">
    <text evidence="2">Belongs to the bHLH protein family.</text>
</comment>